<proteinExistence type="predicted"/>
<dbReference type="PANTHER" id="PTHR24410">
    <property type="entry name" value="HL07962P-RELATED"/>
    <property type="match status" value="1"/>
</dbReference>
<comment type="caution">
    <text evidence="3">The sequence shown here is derived from an EMBL/GenBank/DDBJ whole genome shotgun (WGS) entry which is preliminary data.</text>
</comment>
<reference evidence="3 4" key="1">
    <citation type="submission" date="2018-06" db="EMBL/GenBank/DDBJ databases">
        <title>Comparative genomics reveals the genomic features of Rhizophagus irregularis, R. cerebriforme, R. diaphanum and Gigaspora rosea, and their symbiotic lifestyle signature.</title>
        <authorList>
            <person name="Morin E."/>
            <person name="San Clemente H."/>
            <person name="Chen E.C.H."/>
            <person name="De La Providencia I."/>
            <person name="Hainaut M."/>
            <person name="Kuo A."/>
            <person name="Kohler A."/>
            <person name="Murat C."/>
            <person name="Tang N."/>
            <person name="Roy S."/>
            <person name="Loubradou J."/>
            <person name="Henrissat B."/>
            <person name="Grigoriev I.V."/>
            <person name="Corradi N."/>
            <person name="Roux C."/>
            <person name="Martin F.M."/>
        </authorList>
    </citation>
    <scope>NUCLEOTIDE SEQUENCE [LARGE SCALE GENOMIC DNA]</scope>
    <source>
        <strain evidence="3 4">DAOM 227022</strain>
    </source>
</reference>
<dbReference type="CDD" id="cd18186">
    <property type="entry name" value="BTB_POZ_ZBTB_KLHL-like"/>
    <property type="match status" value="1"/>
</dbReference>
<dbReference type="Gene3D" id="1.25.40.420">
    <property type="match status" value="1"/>
</dbReference>
<dbReference type="InterPro" id="IPR006571">
    <property type="entry name" value="TLDc_dom"/>
</dbReference>
<dbReference type="Pfam" id="PF07534">
    <property type="entry name" value="TLD"/>
    <property type="match status" value="1"/>
</dbReference>
<dbReference type="InterPro" id="IPR000210">
    <property type="entry name" value="BTB/POZ_dom"/>
</dbReference>
<keyword evidence="4" id="KW-1185">Reference proteome</keyword>
<dbReference type="Pfam" id="PF00651">
    <property type="entry name" value="BTB"/>
    <property type="match status" value="1"/>
</dbReference>
<dbReference type="PROSITE" id="PS51886">
    <property type="entry name" value="TLDC"/>
    <property type="match status" value="1"/>
</dbReference>
<feature type="domain" description="TLDc" evidence="2">
    <location>
        <begin position="302"/>
        <end position="549"/>
    </location>
</feature>
<gene>
    <name evidence="3" type="ORF">C1645_740945</name>
</gene>
<dbReference type="PROSITE" id="PS50097">
    <property type="entry name" value="BTB"/>
    <property type="match status" value="1"/>
</dbReference>
<organism evidence="3 4">
    <name type="scientific">Glomus cerebriforme</name>
    <dbReference type="NCBI Taxonomy" id="658196"/>
    <lineage>
        <taxon>Eukaryota</taxon>
        <taxon>Fungi</taxon>
        <taxon>Fungi incertae sedis</taxon>
        <taxon>Mucoromycota</taxon>
        <taxon>Glomeromycotina</taxon>
        <taxon>Glomeromycetes</taxon>
        <taxon>Glomerales</taxon>
        <taxon>Glomeraceae</taxon>
        <taxon>Glomus</taxon>
    </lineage>
</organism>
<dbReference type="EMBL" id="QKYT01000370">
    <property type="protein sequence ID" value="RIA86313.1"/>
    <property type="molecule type" value="Genomic_DNA"/>
</dbReference>
<dbReference type="SUPFAM" id="SSF54695">
    <property type="entry name" value="POZ domain"/>
    <property type="match status" value="1"/>
</dbReference>
<feature type="domain" description="BTB" evidence="1">
    <location>
        <begin position="25"/>
        <end position="97"/>
    </location>
</feature>
<dbReference type="AlphaFoldDB" id="A0A397SJJ1"/>
<dbReference type="Proteomes" id="UP000265703">
    <property type="component" value="Unassembled WGS sequence"/>
</dbReference>
<evidence type="ECO:0000259" key="2">
    <source>
        <dbReference type="PROSITE" id="PS51886"/>
    </source>
</evidence>
<name>A0A397SJJ1_9GLOM</name>
<sequence>MVSTFSHLDPLLQDLLLMLTDANDYDVIFQVGENQIIKECHANILKARSTYFKDALSTAELVNIKDNKIELKEPKISPIVFDIILKYIYTGEVDLTDSSDVDILELIVASDKMLLEELFEFAQDYLIISRSTWVQQNLQNLVLVLHTVFPITNCKKLQDYCVKSISDSQLFFNLENFLSLDESILYELLKRDDLLIEEINIWDYLIKWGIEQTTSLGSENNDKTKWNNENFEALKETLSQFIPLIRFSEISSADFFDKVRPYKAVIPTNIYEEAMEFHMKGTLTADTTILSPRIGTIPIESRIIKPELAYIIANWIDKKDAKAVRNKNNLRYKFNLLYRSSRDCLHFNAFRDKCENQGPCVILIKQRQTSNGIDPDDIWDSQPTWETDLNDDLWDVPAKTSRDIDLIGGWGVAPQYTSWNTDSIESDTSQQTSWDNLAEFQLKPAKNSTKIYGEYYSHKFTYNEWYSSTNNFIFSFANDHDIKNMKICRMNYDDVTTPYDDNVFSLGSTFRIVDTNTIYVKNSYYNDTNVISSGVTMLFPKEIEVFKITKEQ</sequence>
<dbReference type="InterPro" id="IPR011333">
    <property type="entry name" value="SKP1/BTB/POZ_sf"/>
</dbReference>
<accession>A0A397SJJ1</accession>
<evidence type="ECO:0008006" key="5">
    <source>
        <dbReference type="Google" id="ProtNLM"/>
    </source>
</evidence>
<evidence type="ECO:0000313" key="3">
    <source>
        <dbReference type="EMBL" id="RIA86313.1"/>
    </source>
</evidence>
<dbReference type="PANTHER" id="PTHR24410:SF23">
    <property type="entry name" value="BTB DOMAIN-CONTAINING PROTEIN-RELATED"/>
    <property type="match status" value="1"/>
</dbReference>
<evidence type="ECO:0000313" key="4">
    <source>
        <dbReference type="Proteomes" id="UP000265703"/>
    </source>
</evidence>
<dbReference type="InterPro" id="IPR051481">
    <property type="entry name" value="BTB-POZ/Galectin-3-binding"/>
</dbReference>
<protein>
    <recommendedName>
        <fullName evidence="5">BTB domain-containing protein</fullName>
    </recommendedName>
</protein>
<evidence type="ECO:0000259" key="1">
    <source>
        <dbReference type="PROSITE" id="PS50097"/>
    </source>
</evidence>
<dbReference type="Gene3D" id="3.30.710.10">
    <property type="entry name" value="Potassium Channel Kv1.1, Chain A"/>
    <property type="match status" value="1"/>
</dbReference>
<dbReference type="SMART" id="SM00225">
    <property type="entry name" value="BTB"/>
    <property type="match status" value="1"/>
</dbReference>
<dbReference type="OrthoDB" id="9997739at2759"/>